<evidence type="ECO:0008006" key="4">
    <source>
        <dbReference type="Google" id="ProtNLM"/>
    </source>
</evidence>
<feature type="signal peptide" evidence="1">
    <location>
        <begin position="1"/>
        <end position="31"/>
    </location>
</feature>
<evidence type="ECO:0000256" key="1">
    <source>
        <dbReference type="SAM" id="SignalP"/>
    </source>
</evidence>
<dbReference type="InterPro" id="IPR006311">
    <property type="entry name" value="TAT_signal"/>
</dbReference>
<evidence type="ECO:0000313" key="3">
    <source>
        <dbReference type="Proteomes" id="UP001596977"/>
    </source>
</evidence>
<protein>
    <recommendedName>
        <fullName evidence="4">Gamma-glutamyltranspeptidase</fullName>
    </recommendedName>
</protein>
<comment type="caution">
    <text evidence="2">The sequence shown here is derived from an EMBL/GenBank/DDBJ whole genome shotgun (WGS) entry which is preliminary data.</text>
</comment>
<feature type="chain" id="PRO_5045182328" description="Gamma-glutamyltranspeptidase" evidence="1">
    <location>
        <begin position="32"/>
        <end position="154"/>
    </location>
</feature>
<name>A0ABW3H2P3_9SPHN</name>
<sequence>MSADRRTLLKALSALPLAGLAGAGVPGAASAQDAIRIVADRRLPGVAALASAARRGGHAVSDPGGEIVAHVLAQGAGWLRSGGPVMGLTSYTDMMLMRDLAREAGRPMRFAAAWNGGGAAPLADRGAEAQAALIAMVRRRPPPAGTASVFLWLV</sequence>
<dbReference type="EMBL" id="JBHTJG010000001">
    <property type="protein sequence ID" value="MFD0945649.1"/>
    <property type="molecule type" value="Genomic_DNA"/>
</dbReference>
<dbReference type="Proteomes" id="UP001596977">
    <property type="component" value="Unassembled WGS sequence"/>
</dbReference>
<reference evidence="3" key="1">
    <citation type="journal article" date="2019" name="Int. J. Syst. Evol. Microbiol.">
        <title>The Global Catalogue of Microorganisms (GCM) 10K type strain sequencing project: providing services to taxonomists for standard genome sequencing and annotation.</title>
        <authorList>
            <consortium name="The Broad Institute Genomics Platform"/>
            <consortium name="The Broad Institute Genome Sequencing Center for Infectious Disease"/>
            <person name="Wu L."/>
            <person name="Ma J."/>
        </authorList>
    </citation>
    <scope>NUCLEOTIDE SEQUENCE [LARGE SCALE GENOMIC DNA]</scope>
    <source>
        <strain evidence="3">CCUG 62982</strain>
    </source>
</reference>
<organism evidence="2 3">
    <name type="scientific">Sphingomonas canadensis</name>
    <dbReference type="NCBI Taxonomy" id="1219257"/>
    <lineage>
        <taxon>Bacteria</taxon>
        <taxon>Pseudomonadati</taxon>
        <taxon>Pseudomonadota</taxon>
        <taxon>Alphaproteobacteria</taxon>
        <taxon>Sphingomonadales</taxon>
        <taxon>Sphingomonadaceae</taxon>
        <taxon>Sphingomonas</taxon>
    </lineage>
</organism>
<evidence type="ECO:0000313" key="2">
    <source>
        <dbReference type="EMBL" id="MFD0945649.1"/>
    </source>
</evidence>
<proteinExistence type="predicted"/>
<keyword evidence="1" id="KW-0732">Signal</keyword>
<dbReference type="RefSeq" id="WP_264942118.1">
    <property type="nucleotide sequence ID" value="NZ_JAPDRA010000001.1"/>
</dbReference>
<gene>
    <name evidence="2" type="ORF">ACFQ1E_04800</name>
</gene>
<dbReference type="PROSITE" id="PS51318">
    <property type="entry name" value="TAT"/>
    <property type="match status" value="1"/>
</dbReference>
<accession>A0ABW3H2P3</accession>
<keyword evidence="3" id="KW-1185">Reference proteome</keyword>